<evidence type="ECO:0000259" key="11">
    <source>
        <dbReference type="Pfam" id="PF07992"/>
    </source>
</evidence>
<dbReference type="EMBL" id="SDPP02000006">
    <property type="protein sequence ID" value="KAA1373100.1"/>
    <property type="molecule type" value="Genomic_DNA"/>
</dbReference>
<dbReference type="PANTHER" id="PTHR42917:SF2">
    <property type="entry name" value="2,4-DIENOYL-COA REDUCTASE [(2E)-ENOYL-COA-PRODUCING]"/>
    <property type="match status" value="1"/>
</dbReference>
<accession>A0A641AHT8</accession>
<dbReference type="InterPro" id="IPR036188">
    <property type="entry name" value="FAD/NAD-bd_sf"/>
</dbReference>
<dbReference type="InterPro" id="IPR001155">
    <property type="entry name" value="OxRdtase_FMN_N"/>
</dbReference>
<dbReference type="Proteomes" id="UP001515100">
    <property type="component" value="Unassembled WGS sequence"/>
</dbReference>
<evidence type="ECO:0000313" key="13">
    <source>
        <dbReference type="Proteomes" id="UP001515100"/>
    </source>
</evidence>
<evidence type="ECO:0000256" key="8">
    <source>
        <dbReference type="ARBA" id="ARBA00023004"/>
    </source>
</evidence>
<keyword evidence="7" id="KW-0560">Oxidoreductase</keyword>
<evidence type="ECO:0000256" key="5">
    <source>
        <dbReference type="ARBA" id="ARBA00022643"/>
    </source>
</evidence>
<comment type="cofactor">
    <cofactor evidence="2">
        <name>[4Fe-4S] cluster</name>
        <dbReference type="ChEBI" id="CHEBI:49883"/>
    </cofactor>
</comment>
<evidence type="ECO:0000256" key="4">
    <source>
        <dbReference type="ARBA" id="ARBA00022630"/>
    </source>
</evidence>
<organism evidence="12 13">
    <name type="scientific">Aeromicrobium fastidiosum</name>
    <dbReference type="NCBI Taxonomy" id="52699"/>
    <lineage>
        <taxon>Bacteria</taxon>
        <taxon>Bacillati</taxon>
        <taxon>Actinomycetota</taxon>
        <taxon>Actinomycetes</taxon>
        <taxon>Propionibacteriales</taxon>
        <taxon>Nocardioidaceae</taxon>
        <taxon>Aeromicrobium</taxon>
    </lineage>
</organism>
<name>A0A641AHT8_9ACTN</name>
<dbReference type="Pfam" id="PF00724">
    <property type="entry name" value="Oxidored_FMN"/>
    <property type="match status" value="1"/>
</dbReference>
<dbReference type="GO" id="GO:0010181">
    <property type="term" value="F:FMN binding"/>
    <property type="evidence" value="ECO:0007669"/>
    <property type="project" value="InterPro"/>
</dbReference>
<feature type="domain" description="FAD/NAD(P)-binding" evidence="11">
    <location>
        <begin position="397"/>
        <end position="627"/>
    </location>
</feature>
<dbReference type="AlphaFoldDB" id="A0A641AHT8"/>
<dbReference type="GO" id="GO:0016491">
    <property type="term" value="F:oxidoreductase activity"/>
    <property type="evidence" value="ECO:0007669"/>
    <property type="project" value="UniProtKB-KW"/>
</dbReference>
<keyword evidence="5" id="KW-0288">FMN</keyword>
<keyword evidence="13" id="KW-1185">Reference proteome</keyword>
<keyword evidence="8" id="KW-0408">Iron</keyword>
<dbReference type="SUPFAM" id="SSF51395">
    <property type="entry name" value="FMN-linked oxidoreductases"/>
    <property type="match status" value="1"/>
</dbReference>
<evidence type="ECO:0000256" key="3">
    <source>
        <dbReference type="ARBA" id="ARBA00011048"/>
    </source>
</evidence>
<dbReference type="Gene3D" id="3.20.20.70">
    <property type="entry name" value="Aldolase class I"/>
    <property type="match status" value="1"/>
</dbReference>
<dbReference type="PRINTS" id="PR00411">
    <property type="entry name" value="PNDRDTASEI"/>
</dbReference>
<comment type="similarity">
    <text evidence="3">In the N-terminal section; belongs to the NADH:flavin oxidoreductase/NADH oxidase family.</text>
</comment>
<dbReference type="InterPro" id="IPR051793">
    <property type="entry name" value="NADH:flavin_oxidoreductase"/>
</dbReference>
<evidence type="ECO:0000313" key="12">
    <source>
        <dbReference type="EMBL" id="KAA1373100.1"/>
    </source>
</evidence>
<evidence type="ECO:0000256" key="7">
    <source>
        <dbReference type="ARBA" id="ARBA00023002"/>
    </source>
</evidence>
<evidence type="ECO:0000256" key="9">
    <source>
        <dbReference type="ARBA" id="ARBA00023014"/>
    </source>
</evidence>
<protein>
    <submittedName>
        <fullName evidence="12">NAD(P)-binding protein</fullName>
    </submittedName>
</protein>
<dbReference type="Gene3D" id="3.40.50.720">
    <property type="entry name" value="NAD(P)-binding Rossmann-like Domain"/>
    <property type="match status" value="1"/>
</dbReference>
<evidence type="ECO:0000256" key="1">
    <source>
        <dbReference type="ARBA" id="ARBA00001917"/>
    </source>
</evidence>
<dbReference type="OrthoDB" id="3169239at2"/>
<sequence>MQRREAHTPARKASPVDPLLEPFSFANLTVKNRVITTAHAPLGYTRDGLMTDRYLRYQEEKAIGGIGLVMFGGSSFVAEDAHSFFESINAGNPRIVENYADLSERLHRHGAKTMVQISHLGRRADDHATWLPTVAPSAIRERAHRTFPKVMEDFDFTRILAAYARAARYAKDGGLDGVEIMASSGHLPDTFFAKRGNTRTDQYGGSVENRARFLIEIVGAIRAEVGDDWAVGARIPGEEPSPDGLQGEDCVEMAGLLAGTGQIDFLNVLYGSGFTHRELADLIPSAGTPLGEKLPLALAIRQAVDVPVFHAGRVADLATARYALREGFVDLIGMTRSHIADPHIVTKLEAGEEERIRPCVGASHCLTGVETLCIHNPATSREAFIPHLTTPTSERLRVVVVGGGPAGLEAARVTAERGHDVTLYEAASQFGGQVLPLSRSARQSEKRSITEWLVGEAKHAGARLLANHYVDEDDLLKLDADVFIIATGGMPNTDLPQGGGDLTLSVVDVLSKAAPSNTSVLIVDDHGAEQALVAAEHFLEGEGNTVEIVTVDEHIGHDVGHTIIPGYKTRLLRGGVTATPDTEVLSVERADGRLKATLRNVLSDAMDERTADVVVVEQGTIAMDDVYLALKPHSRNNGETDLDLFRFGQAQPTHDDRDGRFRLYRVGDAISHRGIHSAIYDARRLCQNL</sequence>
<evidence type="ECO:0000256" key="6">
    <source>
        <dbReference type="ARBA" id="ARBA00022723"/>
    </source>
</evidence>
<dbReference type="PRINTS" id="PR00368">
    <property type="entry name" value="FADPNR"/>
</dbReference>
<keyword evidence="6" id="KW-0479">Metal-binding</keyword>
<keyword evidence="4" id="KW-0285">Flavoprotein</keyword>
<dbReference type="GO" id="GO:0051536">
    <property type="term" value="F:iron-sulfur cluster binding"/>
    <property type="evidence" value="ECO:0007669"/>
    <property type="project" value="UniProtKB-KW"/>
</dbReference>
<dbReference type="GO" id="GO:0046872">
    <property type="term" value="F:metal ion binding"/>
    <property type="evidence" value="ECO:0007669"/>
    <property type="project" value="UniProtKB-KW"/>
</dbReference>
<dbReference type="SUPFAM" id="SSF51905">
    <property type="entry name" value="FAD/NAD(P)-binding domain"/>
    <property type="match status" value="1"/>
</dbReference>
<comment type="caution">
    <text evidence="12">The sequence shown here is derived from an EMBL/GenBank/DDBJ whole genome shotgun (WGS) entry which is preliminary data.</text>
</comment>
<reference evidence="12" key="1">
    <citation type="submission" date="2019-09" db="EMBL/GenBank/DDBJ databases">
        <authorList>
            <person name="Li J."/>
        </authorList>
    </citation>
    <scope>NUCLEOTIDE SEQUENCE [LARGE SCALE GENOMIC DNA]</scope>
    <source>
        <strain evidence="12">NRBC 14897</strain>
    </source>
</reference>
<keyword evidence="9" id="KW-0411">Iron-sulfur</keyword>
<dbReference type="Gene3D" id="3.50.50.60">
    <property type="entry name" value="FAD/NAD(P)-binding domain"/>
    <property type="match status" value="1"/>
</dbReference>
<proteinExistence type="inferred from homology"/>
<feature type="domain" description="NADH:flavin oxidoreductase/NADH oxidase N-terminal" evidence="10">
    <location>
        <begin position="19"/>
        <end position="352"/>
    </location>
</feature>
<evidence type="ECO:0000256" key="2">
    <source>
        <dbReference type="ARBA" id="ARBA00001966"/>
    </source>
</evidence>
<dbReference type="Pfam" id="PF07992">
    <property type="entry name" value="Pyr_redox_2"/>
    <property type="match status" value="1"/>
</dbReference>
<dbReference type="InterPro" id="IPR013785">
    <property type="entry name" value="Aldolase_TIM"/>
</dbReference>
<evidence type="ECO:0000259" key="10">
    <source>
        <dbReference type="Pfam" id="PF00724"/>
    </source>
</evidence>
<dbReference type="PANTHER" id="PTHR42917">
    <property type="entry name" value="2,4-DIENOYL-COA REDUCTASE"/>
    <property type="match status" value="1"/>
</dbReference>
<gene>
    <name evidence="12" type="ORF">ESP62_018645</name>
</gene>
<comment type="cofactor">
    <cofactor evidence="1">
        <name>FMN</name>
        <dbReference type="ChEBI" id="CHEBI:58210"/>
    </cofactor>
</comment>
<dbReference type="InterPro" id="IPR023753">
    <property type="entry name" value="FAD/NAD-binding_dom"/>
</dbReference>